<keyword evidence="2" id="KW-0732">Signal</keyword>
<feature type="signal peptide" evidence="2">
    <location>
        <begin position="1"/>
        <end position="23"/>
    </location>
</feature>
<dbReference type="Pfam" id="PF01738">
    <property type="entry name" value="DLH"/>
    <property type="match status" value="1"/>
</dbReference>
<gene>
    <name evidence="4" type="ORF">WI372_09850</name>
</gene>
<dbReference type="EMBL" id="JBBHLI010000004">
    <property type="protein sequence ID" value="MEK9501281.1"/>
    <property type="molecule type" value="Genomic_DNA"/>
</dbReference>
<evidence type="ECO:0000313" key="5">
    <source>
        <dbReference type="Proteomes" id="UP001484239"/>
    </source>
</evidence>
<dbReference type="PANTHER" id="PTHR46623:SF7">
    <property type="entry name" value="CARBOXYMETHYLENEBUTENOLIDASE"/>
    <property type="match status" value="1"/>
</dbReference>
<keyword evidence="4" id="KW-0378">Hydrolase</keyword>
<dbReference type="EC" id="3.1.-.-" evidence="4"/>
<feature type="compositionally biased region" description="Pro residues" evidence="1">
    <location>
        <begin position="32"/>
        <end position="43"/>
    </location>
</feature>
<feature type="region of interest" description="Disordered" evidence="1">
    <location>
        <begin position="27"/>
        <end position="52"/>
    </location>
</feature>
<proteinExistence type="predicted"/>
<dbReference type="InterPro" id="IPR002925">
    <property type="entry name" value="Dienelactn_hydro"/>
</dbReference>
<dbReference type="InterPro" id="IPR029058">
    <property type="entry name" value="AB_hydrolase_fold"/>
</dbReference>
<evidence type="ECO:0000256" key="1">
    <source>
        <dbReference type="SAM" id="MobiDB-lite"/>
    </source>
</evidence>
<dbReference type="SUPFAM" id="SSF53474">
    <property type="entry name" value="alpha/beta-Hydrolases"/>
    <property type="match status" value="1"/>
</dbReference>
<protein>
    <submittedName>
        <fullName evidence="4">Dienelactone hydrolase family protein</fullName>
        <ecNumber evidence="4">3.1.-.-</ecNumber>
    </submittedName>
</protein>
<dbReference type="GO" id="GO:0016787">
    <property type="term" value="F:hydrolase activity"/>
    <property type="evidence" value="ECO:0007669"/>
    <property type="project" value="UniProtKB-KW"/>
</dbReference>
<sequence>MISMRAGLPILVFALLGAGCGDAADVPADGAVPPPPVLPPEPSGSPGAQETRVPLAPTADDELPPAIVGAERDMQGMSVAYVEGDDETNGYLAVPAGDGPFPALVIVHEWNGLVDRVRRVADDLAAEGYVVLAADLYRGRTGATSDENIALMQEAQADQPAMIANLDAAVSFLRARPDVTGRVGTMGWCFGGGVVLSYGLGGVNHEATAIFYGQLLDDPEALQAMDHEVYGTFAREDSGPAPDEVARFEQALDAAGVEHDLHIYDAVDHGFWLRVDGDPELRTEPALDAWQRLKAYLDRTLRR</sequence>
<evidence type="ECO:0000313" key="4">
    <source>
        <dbReference type="EMBL" id="MEK9501281.1"/>
    </source>
</evidence>
<comment type="caution">
    <text evidence="4">The sequence shown here is derived from an EMBL/GenBank/DDBJ whole genome shotgun (WGS) entry which is preliminary data.</text>
</comment>
<feature type="domain" description="Dienelactone hydrolase" evidence="3">
    <location>
        <begin position="89"/>
        <end position="299"/>
    </location>
</feature>
<dbReference type="InterPro" id="IPR051049">
    <property type="entry name" value="Dienelactone_hydrolase-like"/>
</dbReference>
<dbReference type="RefSeq" id="WP_405285181.1">
    <property type="nucleotide sequence ID" value="NZ_CP144380.1"/>
</dbReference>
<keyword evidence="5" id="KW-1185">Reference proteome</keyword>
<organism evidence="4 5">
    <name type="scientific">Gaopeijia maritima</name>
    <dbReference type="NCBI Taxonomy" id="3119007"/>
    <lineage>
        <taxon>Bacteria</taxon>
        <taxon>Pseudomonadati</taxon>
        <taxon>Gemmatimonadota</taxon>
        <taxon>Longimicrobiia</taxon>
        <taxon>Gaopeijiales</taxon>
        <taxon>Gaopeijiaceae</taxon>
        <taxon>Gaopeijia</taxon>
    </lineage>
</organism>
<evidence type="ECO:0000256" key="2">
    <source>
        <dbReference type="SAM" id="SignalP"/>
    </source>
</evidence>
<dbReference type="Gene3D" id="3.40.50.1820">
    <property type="entry name" value="alpha/beta hydrolase"/>
    <property type="match status" value="1"/>
</dbReference>
<dbReference type="PROSITE" id="PS51257">
    <property type="entry name" value="PROKAR_LIPOPROTEIN"/>
    <property type="match status" value="1"/>
</dbReference>
<reference evidence="4 5" key="1">
    <citation type="submission" date="2024-02" db="EMBL/GenBank/DDBJ databases">
        <title>A novel Gemmatimonadota bacterium.</title>
        <authorList>
            <person name="Du Z.-J."/>
            <person name="Ye Y.-Q."/>
        </authorList>
    </citation>
    <scope>NUCLEOTIDE SEQUENCE [LARGE SCALE GENOMIC DNA]</scope>
    <source>
        <strain evidence="4 5">DH-20</strain>
    </source>
</reference>
<feature type="chain" id="PRO_5045766557" evidence="2">
    <location>
        <begin position="24"/>
        <end position="303"/>
    </location>
</feature>
<name>A0ABU9E963_9BACT</name>
<evidence type="ECO:0000259" key="3">
    <source>
        <dbReference type="Pfam" id="PF01738"/>
    </source>
</evidence>
<dbReference type="PANTHER" id="PTHR46623">
    <property type="entry name" value="CARBOXYMETHYLENEBUTENOLIDASE-RELATED"/>
    <property type="match status" value="1"/>
</dbReference>
<dbReference type="Proteomes" id="UP001484239">
    <property type="component" value="Unassembled WGS sequence"/>
</dbReference>
<accession>A0ABU9E963</accession>